<protein>
    <recommendedName>
        <fullName evidence="11">ATP synthase subunit a</fullName>
    </recommendedName>
</protein>
<feature type="transmembrane region" description="Helical" evidence="12">
    <location>
        <begin position="145"/>
        <end position="168"/>
    </location>
</feature>
<evidence type="ECO:0000256" key="11">
    <source>
        <dbReference type="RuleBase" id="RU004450"/>
    </source>
</evidence>
<dbReference type="CDD" id="cd00310">
    <property type="entry name" value="ATP-synt_Fo_a_6"/>
    <property type="match status" value="1"/>
</dbReference>
<evidence type="ECO:0000256" key="9">
    <source>
        <dbReference type="ARBA" id="ARBA00023136"/>
    </source>
</evidence>
<dbReference type="PANTHER" id="PTHR11410">
    <property type="entry name" value="ATP SYNTHASE SUBUNIT A"/>
    <property type="match status" value="1"/>
</dbReference>
<feature type="transmembrane region" description="Helical" evidence="12">
    <location>
        <begin position="74"/>
        <end position="96"/>
    </location>
</feature>
<dbReference type="RefSeq" id="YP_009378959.1">
    <property type="nucleotide sequence ID" value="NC_034920.1"/>
</dbReference>
<gene>
    <name evidence="14" type="primary">ATP6</name>
</gene>
<dbReference type="EMBL" id="KY131978">
    <property type="protein sequence ID" value="ARI43827.1"/>
    <property type="molecule type" value="Genomic_DNA"/>
</dbReference>
<evidence type="ECO:0000256" key="3">
    <source>
        <dbReference type="ARBA" id="ARBA00022448"/>
    </source>
</evidence>
<feature type="chain" id="PRO_5013366206" description="ATP synthase subunit a" evidence="13">
    <location>
        <begin position="20"/>
        <end position="201"/>
    </location>
</feature>
<dbReference type="GO" id="GO:0045259">
    <property type="term" value="C:proton-transporting ATP synthase complex"/>
    <property type="evidence" value="ECO:0007669"/>
    <property type="project" value="UniProtKB-KW"/>
</dbReference>
<dbReference type="Pfam" id="PF00119">
    <property type="entry name" value="ATP-synt_A"/>
    <property type="match status" value="1"/>
</dbReference>
<keyword evidence="4" id="KW-0138">CF(0)</keyword>
<dbReference type="AlphaFoldDB" id="A0A1W5YJP6"/>
<comment type="similarity">
    <text evidence="2">Belongs to the ATPase A chain family.</text>
</comment>
<evidence type="ECO:0000256" key="7">
    <source>
        <dbReference type="ARBA" id="ARBA00022989"/>
    </source>
</evidence>
<dbReference type="CTD" id="4508"/>
<evidence type="ECO:0000256" key="4">
    <source>
        <dbReference type="ARBA" id="ARBA00022547"/>
    </source>
</evidence>
<evidence type="ECO:0000256" key="6">
    <source>
        <dbReference type="ARBA" id="ARBA00022781"/>
    </source>
</evidence>
<keyword evidence="14" id="KW-0496">Mitochondrion</keyword>
<keyword evidence="8" id="KW-0406">Ion transport</keyword>
<keyword evidence="5 12" id="KW-0812">Transmembrane</keyword>
<reference evidence="14" key="1">
    <citation type="submission" date="2016-11" db="EMBL/GenBank/DDBJ databases">
        <title>Mitogenome of Nembrotha kubaryana.</title>
        <authorList>
            <person name="Peng X."/>
        </authorList>
    </citation>
    <scope>NUCLEOTIDE SEQUENCE</scope>
    <source>
        <tissue evidence="14">Muscle</tissue>
    </source>
</reference>
<dbReference type="GO" id="GO:0046933">
    <property type="term" value="F:proton-transporting ATP synthase activity, rotational mechanism"/>
    <property type="evidence" value="ECO:0007669"/>
    <property type="project" value="TreeGrafter"/>
</dbReference>
<name>A0A1W5YJP6_NEMKU</name>
<accession>A0A1W5YJP6</accession>
<organism evidence="14">
    <name type="scientific">Nembrotha kubaryana</name>
    <name type="common">Variable neon slug</name>
    <dbReference type="NCBI Taxonomy" id="351409"/>
    <lineage>
        <taxon>Eukaryota</taxon>
        <taxon>Metazoa</taxon>
        <taxon>Spiralia</taxon>
        <taxon>Lophotrochozoa</taxon>
        <taxon>Mollusca</taxon>
        <taxon>Gastropoda</taxon>
        <taxon>Heterobranchia</taxon>
        <taxon>Euthyneura</taxon>
        <taxon>Nudipleura</taxon>
        <taxon>Nudibranchia</taxon>
        <taxon>Doridina</taxon>
        <taxon>Anadoridoidea</taxon>
        <taxon>Polyceridae</taxon>
        <taxon>Nembrotha</taxon>
    </lineage>
</organism>
<feature type="signal peptide" evidence="13">
    <location>
        <begin position="1"/>
        <end position="19"/>
    </location>
</feature>
<keyword evidence="6" id="KW-0375">Hydrogen ion transport</keyword>
<dbReference type="Gene3D" id="1.20.120.220">
    <property type="entry name" value="ATP synthase, F0 complex, subunit A"/>
    <property type="match status" value="1"/>
</dbReference>
<dbReference type="PRINTS" id="PR00123">
    <property type="entry name" value="ATPASEA"/>
</dbReference>
<proteinExistence type="inferred from homology"/>
<keyword evidence="10" id="KW-0066">ATP synthesis</keyword>
<dbReference type="InterPro" id="IPR035908">
    <property type="entry name" value="F0_ATP_A_sf"/>
</dbReference>
<keyword evidence="3" id="KW-0813">Transport</keyword>
<evidence type="ECO:0000256" key="8">
    <source>
        <dbReference type="ARBA" id="ARBA00023065"/>
    </source>
</evidence>
<sequence>MWLTPILMACLFSVSGSWGQSYNKTILTFISVNGEGRQKSLLGLPLMLFSLMLFLLSMNFLGLVPFMYGPTSNIWVSAGLALVFWSSLIISGWVSFPVESAAHIVPSGAPTALVPFLILVETGSIFIRPLTLTIRIIANISTGHIIMGLIANVLVSSSLLATGFAFVVHLAYNTFEVFVCTVQAYVFTLLVKLYAEEHPSE</sequence>
<evidence type="ECO:0000256" key="5">
    <source>
        <dbReference type="ARBA" id="ARBA00022692"/>
    </source>
</evidence>
<dbReference type="GeneID" id="32957201"/>
<geneLocation type="mitochondrion" evidence="14"/>
<evidence type="ECO:0000256" key="2">
    <source>
        <dbReference type="ARBA" id="ARBA00006810"/>
    </source>
</evidence>
<keyword evidence="9 12" id="KW-0472">Membrane</keyword>
<evidence type="ECO:0000256" key="1">
    <source>
        <dbReference type="ARBA" id="ARBA00004141"/>
    </source>
</evidence>
<evidence type="ECO:0000256" key="12">
    <source>
        <dbReference type="SAM" id="Phobius"/>
    </source>
</evidence>
<comment type="subcellular location">
    <subcellularLocation>
        <location evidence="1">Membrane</location>
        <topology evidence="1">Multi-pass membrane protein</topology>
    </subcellularLocation>
    <subcellularLocation>
        <location evidence="11">Mitochondrion inner membrane</location>
        <topology evidence="11">Multi-pass membrane protein</topology>
    </subcellularLocation>
</comment>
<evidence type="ECO:0000256" key="13">
    <source>
        <dbReference type="SAM" id="SignalP"/>
    </source>
</evidence>
<dbReference type="SUPFAM" id="SSF81336">
    <property type="entry name" value="F1F0 ATP synthase subunit A"/>
    <property type="match status" value="1"/>
</dbReference>
<dbReference type="InterPro" id="IPR000568">
    <property type="entry name" value="ATP_synth_F0_asu"/>
</dbReference>
<dbReference type="PANTHER" id="PTHR11410:SF0">
    <property type="entry name" value="ATP SYNTHASE SUBUNIT A"/>
    <property type="match status" value="1"/>
</dbReference>
<dbReference type="GO" id="GO:0005743">
    <property type="term" value="C:mitochondrial inner membrane"/>
    <property type="evidence" value="ECO:0007669"/>
    <property type="project" value="UniProtKB-SubCell"/>
</dbReference>
<dbReference type="InterPro" id="IPR045083">
    <property type="entry name" value="ATP_synth_F0_asu_bact/mt"/>
</dbReference>
<feature type="transmembrane region" description="Helical" evidence="12">
    <location>
        <begin position="116"/>
        <end position="138"/>
    </location>
</feature>
<keyword evidence="7 12" id="KW-1133">Transmembrane helix</keyword>
<feature type="transmembrane region" description="Helical" evidence="12">
    <location>
        <begin position="43"/>
        <end position="62"/>
    </location>
</feature>
<evidence type="ECO:0000313" key="14">
    <source>
        <dbReference type="EMBL" id="ARI43827.1"/>
    </source>
</evidence>
<dbReference type="NCBIfam" id="TIGR01131">
    <property type="entry name" value="ATP_synt_6_or_A"/>
    <property type="match status" value="1"/>
</dbReference>
<evidence type="ECO:0000256" key="10">
    <source>
        <dbReference type="ARBA" id="ARBA00023310"/>
    </source>
</evidence>
<keyword evidence="13" id="KW-0732">Signal</keyword>